<feature type="region of interest" description="Disordered" evidence="1">
    <location>
        <begin position="152"/>
        <end position="215"/>
    </location>
</feature>
<comment type="caution">
    <text evidence="3">The sequence shown here is derived from an EMBL/GenBank/DDBJ whole genome shotgun (WGS) entry which is preliminary data.</text>
</comment>
<feature type="compositionally biased region" description="Polar residues" evidence="1">
    <location>
        <begin position="305"/>
        <end position="314"/>
    </location>
</feature>
<dbReference type="Pfam" id="PF00078">
    <property type="entry name" value="RVT_1"/>
    <property type="match status" value="1"/>
</dbReference>
<name>A0A9P7BNB1_RHIOR</name>
<dbReference type="InterPro" id="IPR052055">
    <property type="entry name" value="Hepadnavirus_pol/RT"/>
</dbReference>
<sequence>MECAPALRDILEKDDFLCKIDLKDAYVVVPIHPESQKYLAFENGGILYQYTSLAFGLSVAPRIFSKLMRYAIESLREKGIRLIYYLDDICIMEKSKEKMKQTVNLIRQHLEGLGFLINKEKREDRQTTATFTTSREVNSPFVPVDSQFTWKDDSSNSSNWRSLITHTSPTTRSREEPTAEQSQLGQDMPNIPMGETRDSVVEDVSDQEKRTTDTTGTVAGTISYNLCGRIRCEMRSLLKNNRNIRVLELRRQRKVYERARTQGDLLCSSNARKNIKQHGRGNSIFRPSRFGGKDSRPMQPAPVTGSLSTYSGSREYQGRSIESIAETNLRDDSTSEDVSATLPDVGKNDESRRVRSQSQLSIAEILELSDGSFCGKDRRVSTELETERPLHVPPVEINSKSFTENESRQNEGSSSGHPTVEKPILVSHDSTFQSSLTTNRMEDTARELEFNRLAIINNKRKSDGMNEGLIDHLNKAIRLSTNKVYDGYWKKYVIWCQKKEYDAEKYDIQQILQYLSDHNHLQYSQWISVSYSQCVTNSLSTATTSGRKYLYCTILSGQETPRSQIACFTKY</sequence>
<reference evidence="3" key="1">
    <citation type="journal article" date="2020" name="Microb. Genom.">
        <title>Genetic diversity of clinical and environmental Mucorales isolates obtained from an investigation of mucormycosis cases among solid organ transplant recipients.</title>
        <authorList>
            <person name="Nguyen M.H."/>
            <person name="Kaul D."/>
            <person name="Muto C."/>
            <person name="Cheng S.J."/>
            <person name="Richter R.A."/>
            <person name="Bruno V.M."/>
            <person name="Liu G."/>
            <person name="Beyhan S."/>
            <person name="Sundermann A.J."/>
            <person name="Mounaud S."/>
            <person name="Pasculle A.W."/>
            <person name="Nierman W.C."/>
            <person name="Driscoll E."/>
            <person name="Cumbie R."/>
            <person name="Clancy C.J."/>
            <person name="Dupont C.L."/>
        </authorList>
    </citation>
    <scope>NUCLEOTIDE SEQUENCE</scope>
    <source>
        <strain evidence="3">GL11</strain>
    </source>
</reference>
<dbReference type="PANTHER" id="PTHR33050:SF7">
    <property type="entry name" value="RIBONUCLEASE H"/>
    <property type="match status" value="1"/>
</dbReference>
<dbReference type="PROSITE" id="PS50878">
    <property type="entry name" value="RT_POL"/>
    <property type="match status" value="1"/>
</dbReference>
<dbReference type="Gene3D" id="3.10.10.10">
    <property type="entry name" value="HIV Type 1 Reverse Transcriptase, subunit A, domain 1"/>
    <property type="match status" value="1"/>
</dbReference>
<evidence type="ECO:0000313" key="4">
    <source>
        <dbReference type="Proteomes" id="UP000716291"/>
    </source>
</evidence>
<dbReference type="Proteomes" id="UP000716291">
    <property type="component" value="Unassembled WGS sequence"/>
</dbReference>
<feature type="region of interest" description="Disordered" evidence="1">
    <location>
        <begin position="278"/>
        <end position="353"/>
    </location>
</feature>
<dbReference type="SUPFAM" id="SSF56672">
    <property type="entry name" value="DNA/RNA polymerases"/>
    <property type="match status" value="1"/>
</dbReference>
<dbReference type="Gene3D" id="3.30.70.270">
    <property type="match status" value="1"/>
</dbReference>
<dbReference type="CDD" id="cd03714">
    <property type="entry name" value="RT_DIRS1"/>
    <property type="match status" value="1"/>
</dbReference>
<keyword evidence="4" id="KW-1185">Reference proteome</keyword>
<evidence type="ECO:0000313" key="3">
    <source>
        <dbReference type="EMBL" id="KAG1302908.1"/>
    </source>
</evidence>
<protein>
    <recommendedName>
        <fullName evidence="2">Reverse transcriptase domain-containing protein</fullName>
    </recommendedName>
</protein>
<proteinExistence type="predicted"/>
<evidence type="ECO:0000256" key="1">
    <source>
        <dbReference type="SAM" id="MobiDB-lite"/>
    </source>
</evidence>
<dbReference type="InterPro" id="IPR043128">
    <property type="entry name" value="Rev_trsase/Diguanyl_cyclase"/>
</dbReference>
<accession>A0A9P7BNB1</accession>
<gene>
    <name evidence="3" type="ORF">G6F64_010529</name>
</gene>
<dbReference type="InterPro" id="IPR043502">
    <property type="entry name" value="DNA/RNA_pol_sf"/>
</dbReference>
<dbReference type="EMBL" id="JAANQT010002206">
    <property type="protein sequence ID" value="KAG1302908.1"/>
    <property type="molecule type" value="Genomic_DNA"/>
</dbReference>
<feature type="region of interest" description="Disordered" evidence="1">
    <location>
        <begin position="391"/>
        <end position="421"/>
    </location>
</feature>
<dbReference type="PANTHER" id="PTHR33050">
    <property type="entry name" value="REVERSE TRANSCRIPTASE DOMAIN-CONTAINING PROTEIN"/>
    <property type="match status" value="1"/>
</dbReference>
<feature type="compositionally biased region" description="Basic and acidic residues" evidence="1">
    <location>
        <begin position="195"/>
        <end position="212"/>
    </location>
</feature>
<feature type="domain" description="Reverse transcriptase" evidence="2">
    <location>
        <begin position="1"/>
        <end position="155"/>
    </location>
</feature>
<evidence type="ECO:0000259" key="2">
    <source>
        <dbReference type="PROSITE" id="PS50878"/>
    </source>
</evidence>
<dbReference type="InterPro" id="IPR000477">
    <property type="entry name" value="RT_dom"/>
</dbReference>
<organism evidence="3 4">
    <name type="scientific">Rhizopus oryzae</name>
    <name type="common">Mucormycosis agent</name>
    <name type="synonym">Rhizopus arrhizus var. delemar</name>
    <dbReference type="NCBI Taxonomy" id="64495"/>
    <lineage>
        <taxon>Eukaryota</taxon>
        <taxon>Fungi</taxon>
        <taxon>Fungi incertae sedis</taxon>
        <taxon>Mucoromycota</taxon>
        <taxon>Mucoromycotina</taxon>
        <taxon>Mucoromycetes</taxon>
        <taxon>Mucorales</taxon>
        <taxon>Mucorineae</taxon>
        <taxon>Rhizopodaceae</taxon>
        <taxon>Rhizopus</taxon>
    </lineage>
</organism>
<dbReference type="AlphaFoldDB" id="A0A9P7BNB1"/>
<feature type="compositionally biased region" description="Polar residues" evidence="1">
    <location>
        <begin position="155"/>
        <end position="171"/>
    </location>
</feature>